<dbReference type="InterPro" id="IPR029787">
    <property type="entry name" value="Nucleotide_cyclase"/>
</dbReference>
<evidence type="ECO:0000259" key="9">
    <source>
        <dbReference type="PROSITE" id="PS50125"/>
    </source>
</evidence>
<name>A0A1W0XDL0_HYPEX</name>
<dbReference type="GO" id="GO:0070026">
    <property type="term" value="F:nitric oxide binding"/>
    <property type="evidence" value="ECO:0007669"/>
    <property type="project" value="TreeGrafter"/>
</dbReference>
<dbReference type="SMART" id="SM00044">
    <property type="entry name" value="CYCc"/>
    <property type="match status" value="1"/>
</dbReference>
<dbReference type="Gene3D" id="3.30.70.1230">
    <property type="entry name" value="Nucleotide cyclase"/>
    <property type="match status" value="1"/>
</dbReference>
<keyword evidence="7" id="KW-0141">cGMP biosynthesis</keyword>
<dbReference type="Gene3D" id="3.90.1520.10">
    <property type="entry name" value="H-NOX domain"/>
    <property type="match status" value="1"/>
</dbReference>
<evidence type="ECO:0000256" key="4">
    <source>
        <dbReference type="ARBA" id="ARBA00022741"/>
    </source>
</evidence>
<dbReference type="SUPFAM" id="SSF55073">
    <property type="entry name" value="Nucleotide cyclase"/>
    <property type="match status" value="1"/>
</dbReference>
<dbReference type="InterPro" id="IPR024096">
    <property type="entry name" value="NO_sig/Golgi_transp_ligand-bd"/>
</dbReference>
<dbReference type="AlphaFoldDB" id="A0A1W0XDL0"/>
<dbReference type="PANTHER" id="PTHR45655:SF10">
    <property type="entry name" value="SOLUBLE GUANYLATE CYCLASE 88E"/>
    <property type="match status" value="1"/>
</dbReference>
<dbReference type="SUPFAM" id="SSF111126">
    <property type="entry name" value="Ligand-binding domain in the NO signalling and Golgi transport"/>
    <property type="match status" value="1"/>
</dbReference>
<reference evidence="11" key="1">
    <citation type="submission" date="2017-01" db="EMBL/GenBank/DDBJ databases">
        <title>Comparative genomics of anhydrobiosis in the tardigrade Hypsibius dujardini.</title>
        <authorList>
            <person name="Yoshida Y."/>
            <person name="Koutsovoulos G."/>
            <person name="Laetsch D."/>
            <person name="Stevens L."/>
            <person name="Kumar S."/>
            <person name="Horikawa D."/>
            <person name="Ishino K."/>
            <person name="Komine S."/>
            <person name="Tomita M."/>
            <person name="Blaxter M."/>
            <person name="Arakawa K."/>
        </authorList>
    </citation>
    <scope>NUCLEOTIDE SEQUENCE [LARGE SCALE GENOMIC DNA]</scope>
    <source>
        <strain evidence="11">Z151</strain>
    </source>
</reference>
<dbReference type="InterPro" id="IPR042463">
    <property type="entry name" value="HNOB_dom_associated_sf"/>
</dbReference>
<evidence type="ECO:0000256" key="6">
    <source>
        <dbReference type="ARBA" id="ARBA00023239"/>
    </source>
</evidence>
<dbReference type="GO" id="GO:0005525">
    <property type="term" value="F:GTP binding"/>
    <property type="evidence" value="ECO:0007669"/>
    <property type="project" value="UniProtKB-KW"/>
</dbReference>
<evidence type="ECO:0000256" key="7">
    <source>
        <dbReference type="ARBA" id="ARBA00023293"/>
    </source>
</evidence>
<keyword evidence="5" id="KW-0342">GTP-binding</keyword>
<keyword evidence="4" id="KW-0547">Nucleotide-binding</keyword>
<feature type="domain" description="Guanylate cyclase" evidence="9">
    <location>
        <begin position="438"/>
        <end position="560"/>
    </location>
</feature>
<dbReference type="GO" id="GO:0020037">
    <property type="term" value="F:heme binding"/>
    <property type="evidence" value="ECO:0007669"/>
    <property type="project" value="InterPro"/>
</dbReference>
<keyword evidence="6" id="KW-0456">Lyase</keyword>
<dbReference type="Pfam" id="PF00211">
    <property type="entry name" value="Guanylate_cyc"/>
    <property type="match status" value="1"/>
</dbReference>
<dbReference type="Gene3D" id="6.10.250.780">
    <property type="match status" value="1"/>
</dbReference>
<dbReference type="PROSITE" id="PS50125">
    <property type="entry name" value="GUANYLATE_CYCLASE_2"/>
    <property type="match status" value="1"/>
</dbReference>
<dbReference type="GO" id="GO:0019826">
    <property type="term" value="F:oxygen sensor activity"/>
    <property type="evidence" value="ECO:0007669"/>
    <property type="project" value="TreeGrafter"/>
</dbReference>
<protein>
    <recommendedName>
        <fullName evidence="2">guanylate cyclase</fullName>
        <ecNumber evidence="2">4.6.1.2</ecNumber>
    </recommendedName>
</protein>
<dbReference type="OrthoDB" id="6127067at2759"/>
<dbReference type="Pfam" id="PF07700">
    <property type="entry name" value="HNOB"/>
    <property type="match status" value="1"/>
</dbReference>
<organism evidence="10 11">
    <name type="scientific">Hypsibius exemplaris</name>
    <name type="common">Freshwater tardigrade</name>
    <dbReference type="NCBI Taxonomy" id="2072580"/>
    <lineage>
        <taxon>Eukaryota</taxon>
        <taxon>Metazoa</taxon>
        <taxon>Ecdysozoa</taxon>
        <taxon>Tardigrada</taxon>
        <taxon>Eutardigrada</taxon>
        <taxon>Parachela</taxon>
        <taxon>Hypsibioidea</taxon>
        <taxon>Hypsibiidae</taxon>
        <taxon>Hypsibius</taxon>
    </lineage>
</organism>
<gene>
    <name evidence="10" type="ORF">BV898_00513</name>
</gene>
<dbReference type="EC" id="4.6.1.2" evidence="2"/>
<keyword evidence="8" id="KW-0175">Coiled coil</keyword>
<dbReference type="Proteomes" id="UP000192578">
    <property type="component" value="Unassembled WGS sequence"/>
</dbReference>
<feature type="coiled-coil region" evidence="8">
    <location>
        <begin position="375"/>
        <end position="405"/>
    </location>
</feature>
<dbReference type="InterPro" id="IPR001054">
    <property type="entry name" value="A/G_cyclase"/>
</dbReference>
<evidence type="ECO:0000256" key="8">
    <source>
        <dbReference type="SAM" id="Coils"/>
    </source>
</evidence>
<comment type="subcellular location">
    <subcellularLocation>
        <location evidence="1">Cytoplasm</location>
    </subcellularLocation>
</comment>
<dbReference type="PANTHER" id="PTHR45655">
    <property type="entry name" value="GUANYLATE CYCLASE SOLUBLE SUBUNIT BETA-2"/>
    <property type="match status" value="1"/>
</dbReference>
<dbReference type="GO" id="GO:0070482">
    <property type="term" value="P:response to oxygen levels"/>
    <property type="evidence" value="ECO:0007669"/>
    <property type="project" value="TreeGrafter"/>
</dbReference>
<dbReference type="CDD" id="cd07302">
    <property type="entry name" value="CHD"/>
    <property type="match status" value="1"/>
</dbReference>
<dbReference type="EMBL" id="MTYJ01000002">
    <property type="protein sequence ID" value="OQV25575.1"/>
    <property type="molecule type" value="Genomic_DNA"/>
</dbReference>
<dbReference type="InterPro" id="IPR011645">
    <property type="entry name" value="HNOB_dom_associated"/>
</dbReference>
<dbReference type="GO" id="GO:0004383">
    <property type="term" value="F:guanylate cyclase activity"/>
    <property type="evidence" value="ECO:0007669"/>
    <property type="project" value="UniProtKB-EC"/>
</dbReference>
<dbReference type="InterPro" id="IPR038158">
    <property type="entry name" value="H-NOX_domain_sf"/>
</dbReference>
<evidence type="ECO:0000313" key="11">
    <source>
        <dbReference type="Proteomes" id="UP000192578"/>
    </source>
</evidence>
<dbReference type="Gene3D" id="3.30.450.260">
    <property type="entry name" value="Haem NO binding associated domain"/>
    <property type="match status" value="1"/>
</dbReference>
<dbReference type="GO" id="GO:0038060">
    <property type="term" value="P:nitric oxide-cGMP-mediated signaling"/>
    <property type="evidence" value="ECO:0007669"/>
    <property type="project" value="TreeGrafter"/>
</dbReference>
<dbReference type="GO" id="GO:0008074">
    <property type="term" value="C:guanylate cyclase complex, soluble"/>
    <property type="evidence" value="ECO:0007669"/>
    <property type="project" value="TreeGrafter"/>
</dbReference>
<keyword evidence="3" id="KW-0963">Cytoplasm</keyword>
<evidence type="ECO:0000313" key="10">
    <source>
        <dbReference type="EMBL" id="OQV25575.1"/>
    </source>
</evidence>
<comment type="caution">
    <text evidence="10">The sequence shown here is derived from an EMBL/GenBank/DDBJ whole genome shotgun (WGS) entry which is preliminary data.</text>
</comment>
<keyword evidence="11" id="KW-1185">Reference proteome</keyword>
<evidence type="ECO:0000256" key="2">
    <source>
        <dbReference type="ARBA" id="ARBA00012202"/>
    </source>
</evidence>
<proteinExistence type="predicted"/>
<sequence>MYGILLESIVTFIKKTYSEEKWELIQTTARIDQENFSAHQVYAETLIPRIVDACHLHLGLPKDEILSAFGKTFVDFISQYGYDKILKVVGRNFRDFLNGLDNIHEYLRYSYPKLKPPSFFCEQESRTGLILHYRSRRRYDGFTQYVMGQLKAVGRSFYKQEITVSILRQETTGNMVHVTYQLTFDNSAYQVKAVTENTTNLPLRMDVFYDLFPFHILFDREMVIRSIGKSLRATVDEITGYDVTQVFSLKKPLIEFNWDSIISRTNTMFELATIDPIRGKEEAEDDTYMWFDEKGKKRSSVVTQEDDNGTFLRLKGQMLFVKEWESMLFLGTAVLQDLEVLSSTGLYLNDLSMHDNSRDLVLAGAQQGVEMKLILKQEQTRTKSLDDALRRLEKERAKNREMMYKLLPKQLANEILSSNLNNDSELMITEKVELAQQATIFACITRQTDQNDGASHAEYVRQTVTIQKQMEMMAERFGFFTVETTQTSFMAVSGIPIATEVNEENACFLAKKLARFANSLTQVQASAAIHTGAVVYSVIGCRFPRLCVFGSTVTSAQQLLNLCTPNLGATQILVSESTRARLSKDTANKFQAGPPLPVKNGSDNKDALKSYILLI</sequence>
<dbReference type="InterPro" id="IPR011644">
    <property type="entry name" value="Heme_NO-bd"/>
</dbReference>
<evidence type="ECO:0000256" key="5">
    <source>
        <dbReference type="ARBA" id="ARBA00023134"/>
    </source>
</evidence>
<accession>A0A1W0XDL0</accession>
<dbReference type="Pfam" id="PF07701">
    <property type="entry name" value="HNOBA"/>
    <property type="match status" value="1"/>
</dbReference>
<evidence type="ECO:0000256" key="1">
    <source>
        <dbReference type="ARBA" id="ARBA00004496"/>
    </source>
</evidence>
<evidence type="ECO:0000256" key="3">
    <source>
        <dbReference type="ARBA" id="ARBA00022490"/>
    </source>
</evidence>